<evidence type="ECO:0000256" key="3">
    <source>
        <dbReference type="ARBA" id="ARBA00021907"/>
    </source>
</evidence>
<evidence type="ECO:0000256" key="5">
    <source>
        <dbReference type="ARBA" id="ARBA00022618"/>
    </source>
</evidence>
<keyword evidence="8 10" id="KW-0472">Membrane</keyword>
<organism evidence="14">
    <name type="scientific">candidate division WOR-3 bacterium</name>
    <dbReference type="NCBI Taxonomy" id="2052148"/>
    <lineage>
        <taxon>Bacteria</taxon>
        <taxon>Bacteria division WOR-3</taxon>
    </lineage>
</organism>
<protein>
    <recommendedName>
        <fullName evidence="3 10">Cell division protein FtsX</fullName>
    </recommendedName>
</protein>
<gene>
    <name evidence="14" type="ORF">ENS41_01045</name>
</gene>
<feature type="transmembrane region" description="Helical" evidence="11">
    <location>
        <begin position="21"/>
        <end position="43"/>
    </location>
</feature>
<evidence type="ECO:0000256" key="4">
    <source>
        <dbReference type="ARBA" id="ARBA00022475"/>
    </source>
</evidence>
<accession>A0A7C4CCN9</accession>
<reference evidence="14" key="1">
    <citation type="journal article" date="2020" name="mSystems">
        <title>Genome- and Community-Level Interaction Insights into Carbon Utilization and Element Cycling Functions of Hydrothermarchaeota in Hydrothermal Sediment.</title>
        <authorList>
            <person name="Zhou Z."/>
            <person name="Liu Y."/>
            <person name="Xu W."/>
            <person name="Pan J."/>
            <person name="Luo Z.H."/>
            <person name="Li M."/>
        </authorList>
    </citation>
    <scope>NUCLEOTIDE SEQUENCE [LARGE SCALE GENOMIC DNA]</scope>
    <source>
        <strain evidence="14">SpSt-488</strain>
    </source>
</reference>
<dbReference type="GO" id="GO:0032153">
    <property type="term" value="C:cell division site"/>
    <property type="evidence" value="ECO:0007669"/>
    <property type="project" value="TreeGrafter"/>
</dbReference>
<feature type="transmembrane region" description="Helical" evidence="11">
    <location>
        <begin position="253"/>
        <end position="279"/>
    </location>
</feature>
<dbReference type="PANTHER" id="PTHR47755">
    <property type="entry name" value="CELL DIVISION PROTEIN FTSX"/>
    <property type="match status" value="1"/>
</dbReference>
<evidence type="ECO:0000256" key="10">
    <source>
        <dbReference type="PIRNR" id="PIRNR003097"/>
    </source>
</evidence>
<proteinExistence type="inferred from homology"/>
<evidence type="ECO:0000256" key="11">
    <source>
        <dbReference type="SAM" id="Phobius"/>
    </source>
</evidence>
<dbReference type="PIRSF" id="PIRSF003097">
    <property type="entry name" value="FtsX"/>
    <property type="match status" value="1"/>
</dbReference>
<keyword evidence="7 11" id="KW-1133">Transmembrane helix</keyword>
<evidence type="ECO:0000256" key="8">
    <source>
        <dbReference type="ARBA" id="ARBA00023136"/>
    </source>
</evidence>
<evidence type="ECO:0000256" key="7">
    <source>
        <dbReference type="ARBA" id="ARBA00022989"/>
    </source>
</evidence>
<evidence type="ECO:0000256" key="2">
    <source>
        <dbReference type="ARBA" id="ARBA00007379"/>
    </source>
</evidence>
<sequence>MKASYLLRETGRTIARSRGSFVLAGAVQTVCLFLLSIFVLLTFNLSALVAAAGRRAELYAFLSEEAATAPGPLLERVAALDGITAVRLVPPDSALSEFRADLGSDTLLLGALEANPLPPSLRVAVAPDAATAEAVADIERKLALMPGVTEVWSGREIIAQLNRALRALIAADALILTIVSLSVIFIVFQTVQTSIAARSQEIEIMSLVGATRSAIRLPFLLQGALQGLAGGIFAFAATLLLHRIVVSAVPAPLFPAPALAALDAGLGLLLGLVGSLLALNRLTEARTPATRPAR</sequence>
<dbReference type="EMBL" id="DSUT01000017">
    <property type="protein sequence ID" value="HGK27529.1"/>
    <property type="molecule type" value="Genomic_DNA"/>
</dbReference>
<evidence type="ECO:0000256" key="1">
    <source>
        <dbReference type="ARBA" id="ARBA00004651"/>
    </source>
</evidence>
<dbReference type="InterPro" id="IPR004513">
    <property type="entry name" value="FtsX"/>
</dbReference>
<dbReference type="GO" id="GO:0005886">
    <property type="term" value="C:plasma membrane"/>
    <property type="evidence" value="ECO:0007669"/>
    <property type="project" value="UniProtKB-SubCell"/>
</dbReference>
<dbReference type="Gene3D" id="3.30.70.3040">
    <property type="match status" value="1"/>
</dbReference>
<evidence type="ECO:0000256" key="6">
    <source>
        <dbReference type="ARBA" id="ARBA00022692"/>
    </source>
</evidence>
<feature type="transmembrane region" description="Helical" evidence="11">
    <location>
        <begin position="219"/>
        <end position="241"/>
    </location>
</feature>
<keyword evidence="9 10" id="KW-0131">Cell cycle</keyword>
<dbReference type="InterPro" id="IPR040690">
    <property type="entry name" value="FtsX_ECD"/>
</dbReference>
<keyword evidence="5 10" id="KW-0132">Cell division</keyword>
<evidence type="ECO:0000313" key="14">
    <source>
        <dbReference type="EMBL" id="HGK27529.1"/>
    </source>
</evidence>
<evidence type="ECO:0000259" key="12">
    <source>
        <dbReference type="Pfam" id="PF02687"/>
    </source>
</evidence>
<feature type="domain" description="ABC3 transporter permease C-terminal" evidence="12">
    <location>
        <begin position="174"/>
        <end position="283"/>
    </location>
</feature>
<comment type="subcellular location">
    <subcellularLocation>
        <location evidence="1">Cell membrane</location>
        <topology evidence="1">Multi-pass membrane protein</topology>
    </subcellularLocation>
</comment>
<feature type="domain" description="FtsX extracellular" evidence="13">
    <location>
        <begin position="58"/>
        <end position="151"/>
    </location>
</feature>
<keyword evidence="4 10" id="KW-1003">Cell membrane</keyword>
<evidence type="ECO:0000259" key="13">
    <source>
        <dbReference type="Pfam" id="PF18075"/>
    </source>
</evidence>
<feature type="transmembrane region" description="Helical" evidence="11">
    <location>
        <begin position="167"/>
        <end position="188"/>
    </location>
</feature>
<dbReference type="InterPro" id="IPR003838">
    <property type="entry name" value="ABC3_permease_C"/>
</dbReference>
<dbReference type="AlphaFoldDB" id="A0A7C4CCN9"/>
<evidence type="ECO:0000256" key="9">
    <source>
        <dbReference type="ARBA" id="ARBA00023306"/>
    </source>
</evidence>
<dbReference type="Pfam" id="PF02687">
    <property type="entry name" value="FtsX"/>
    <property type="match status" value="1"/>
</dbReference>
<dbReference type="GO" id="GO:0051301">
    <property type="term" value="P:cell division"/>
    <property type="evidence" value="ECO:0007669"/>
    <property type="project" value="UniProtKB-KW"/>
</dbReference>
<keyword evidence="6 11" id="KW-0812">Transmembrane</keyword>
<comment type="caution">
    <text evidence="14">The sequence shown here is derived from an EMBL/GenBank/DDBJ whole genome shotgun (WGS) entry which is preliminary data.</text>
</comment>
<dbReference type="PANTHER" id="PTHR47755:SF1">
    <property type="entry name" value="CELL DIVISION PROTEIN FTSX"/>
    <property type="match status" value="1"/>
</dbReference>
<dbReference type="Pfam" id="PF18075">
    <property type="entry name" value="FtsX_ECD"/>
    <property type="match status" value="1"/>
</dbReference>
<comment type="similarity">
    <text evidence="2 10">Belongs to the ABC-4 integral membrane protein family. FtsX subfamily.</text>
</comment>
<name>A0A7C4CCN9_UNCW3</name>